<dbReference type="KEGG" id="tpla:ElP_38070"/>
<keyword evidence="1" id="KW-0812">Transmembrane</keyword>
<evidence type="ECO:0000256" key="1">
    <source>
        <dbReference type="SAM" id="Phobius"/>
    </source>
</evidence>
<sequence length="673" mass="74438">MRRPTARPTARRGLTLVELMVTIALMLLIMSIIVALFTAATEGMTIARTDQEMASVTRRVDAVIRQDLRGVTARFTPPLDPNHNLGYFEYIENSFADAQGEDTDDILCFTAKAPPGQPFTGRIMLQRGVYPAGHPRANQARYAPTTITSDHAEIIYFLRNGNLYRRVLLVVPDRKDSLVVDLDPATGQYFYRGGAFNIDGTLVSWQGANDVSVRPPSSITLAANGNPITDTGVPVPNTLGDLTNRHNRAFRPRFADDYFTRNPVGTLVGGVPDGQFDDRNENGVADYYPTLTIGAWDAGYINDPTHQLSIASIRVPDRWAFPFLFPGAYSKPNSFVTPASINLGPYLGMPNATNPLRPVNSNHAPLDLGDNLPVPDVAAERWTWWGFPTWAETRDPDWHAATKRIGFNDLTRGIGIQAYGLSRLQAANNLEWLPPQDHWYSDRVGRMTPPNPAPSIGDDVPGFAALQDDLLATNVRSFDVKALDPNYFLYGPHANFGEENSTTAQITPQPANGRNEPPRYDDLGYAARFKRQTNTNSATFGGERTFGTAVGEEVTFGHEGRIPPLTIDNRVDPQAITYLLRANSLLGENSTATVRMRRTWDSWSTDYAFAPLHGINPLEAGPYADPPERPLYPSYPPPYPSPLFGIQIQIRLAAPDDSRAKVLTIRQDFTDKL</sequence>
<evidence type="ECO:0000313" key="3">
    <source>
        <dbReference type="Proteomes" id="UP000317835"/>
    </source>
</evidence>
<evidence type="ECO:0000313" key="2">
    <source>
        <dbReference type="EMBL" id="QDV35899.1"/>
    </source>
</evidence>
<dbReference type="Proteomes" id="UP000317835">
    <property type="component" value="Chromosome"/>
</dbReference>
<keyword evidence="1" id="KW-1133">Transmembrane helix</keyword>
<gene>
    <name evidence="2" type="ORF">ElP_38070</name>
</gene>
<dbReference type="InterPro" id="IPR012902">
    <property type="entry name" value="N_methyl_site"/>
</dbReference>
<accession>A0A518H4Y6</accession>
<name>A0A518H4Y6_9BACT</name>
<dbReference type="AlphaFoldDB" id="A0A518H4Y6"/>
<keyword evidence="1" id="KW-0472">Membrane</keyword>
<dbReference type="RefSeq" id="WP_145271807.1">
    <property type="nucleotide sequence ID" value="NZ_CP036426.1"/>
</dbReference>
<dbReference type="OrthoDB" id="231157at2"/>
<keyword evidence="3" id="KW-1185">Reference proteome</keyword>
<proteinExistence type="predicted"/>
<dbReference type="EMBL" id="CP036426">
    <property type="protein sequence ID" value="QDV35899.1"/>
    <property type="molecule type" value="Genomic_DNA"/>
</dbReference>
<dbReference type="NCBIfam" id="TIGR02532">
    <property type="entry name" value="IV_pilin_GFxxxE"/>
    <property type="match status" value="1"/>
</dbReference>
<reference evidence="2 3" key="1">
    <citation type="submission" date="2019-02" db="EMBL/GenBank/DDBJ databases">
        <title>Deep-cultivation of Planctomycetes and their phenomic and genomic characterization uncovers novel biology.</title>
        <authorList>
            <person name="Wiegand S."/>
            <person name="Jogler M."/>
            <person name="Boedeker C."/>
            <person name="Pinto D."/>
            <person name="Vollmers J."/>
            <person name="Rivas-Marin E."/>
            <person name="Kohn T."/>
            <person name="Peeters S.H."/>
            <person name="Heuer A."/>
            <person name="Rast P."/>
            <person name="Oberbeckmann S."/>
            <person name="Bunk B."/>
            <person name="Jeske O."/>
            <person name="Meyerdierks A."/>
            <person name="Storesund J.E."/>
            <person name="Kallscheuer N."/>
            <person name="Luecker S."/>
            <person name="Lage O.M."/>
            <person name="Pohl T."/>
            <person name="Merkel B.J."/>
            <person name="Hornburger P."/>
            <person name="Mueller R.-W."/>
            <person name="Bruemmer F."/>
            <person name="Labrenz M."/>
            <person name="Spormann A.M."/>
            <person name="Op den Camp H."/>
            <person name="Overmann J."/>
            <person name="Amann R."/>
            <person name="Jetten M.S.M."/>
            <person name="Mascher T."/>
            <person name="Medema M.H."/>
            <person name="Devos D.P."/>
            <person name="Kaster A.-K."/>
            <person name="Ovreas L."/>
            <person name="Rohde M."/>
            <person name="Galperin M.Y."/>
            <person name="Jogler C."/>
        </authorList>
    </citation>
    <scope>NUCLEOTIDE SEQUENCE [LARGE SCALE GENOMIC DNA]</scope>
    <source>
        <strain evidence="2 3">ElP</strain>
    </source>
</reference>
<organism evidence="2 3">
    <name type="scientific">Tautonia plasticadhaerens</name>
    <dbReference type="NCBI Taxonomy" id="2527974"/>
    <lineage>
        <taxon>Bacteria</taxon>
        <taxon>Pseudomonadati</taxon>
        <taxon>Planctomycetota</taxon>
        <taxon>Planctomycetia</taxon>
        <taxon>Isosphaerales</taxon>
        <taxon>Isosphaeraceae</taxon>
        <taxon>Tautonia</taxon>
    </lineage>
</organism>
<dbReference type="Pfam" id="PF07963">
    <property type="entry name" value="N_methyl"/>
    <property type="match status" value="1"/>
</dbReference>
<evidence type="ECO:0008006" key="4">
    <source>
        <dbReference type="Google" id="ProtNLM"/>
    </source>
</evidence>
<protein>
    <recommendedName>
        <fullName evidence="4">Prepilin-type N-terminal cleavage/methylation domain-containing protein</fullName>
    </recommendedName>
</protein>
<dbReference type="PROSITE" id="PS00409">
    <property type="entry name" value="PROKAR_NTER_METHYL"/>
    <property type="match status" value="1"/>
</dbReference>
<feature type="transmembrane region" description="Helical" evidence="1">
    <location>
        <begin position="21"/>
        <end position="40"/>
    </location>
</feature>